<dbReference type="InParanoid" id="A0A1Y2CCK2"/>
<sequence length="297" mass="32260">MEHAIGDALSTASAAALSALEGAQMNQDASALTSSLPYDLLLHLFKAVAALHDDSLEGKTATWSITSTATDLLSCSLVCRDWTLPAQQVLFHGVKLTSLQGISGFVETSIIKPDLAQKTLTLSIDPDSFEMWNLCGALSPRIVEAVAACPNIRTLKVTSIAPSYAPALMQVIHSLRLLQNLLSSDDHRDPLAHELAHSTCWFIDLLKNVSTLRRLESAFLSTINTRRRRFRPPTSPPSPSKVLITAPSSISSNLWAPSSYSSPTNKTTRTTMVLFQTRQLSSLGRVFSTRYSSFGST</sequence>
<dbReference type="AlphaFoldDB" id="A0A1Y2CCK2"/>
<evidence type="ECO:0000313" key="1">
    <source>
        <dbReference type="EMBL" id="ORY44656.1"/>
    </source>
</evidence>
<proteinExistence type="predicted"/>
<accession>A0A1Y2CCK2</accession>
<gene>
    <name evidence="1" type="ORF">BCR35DRAFT_311144</name>
</gene>
<reference evidence="1 2" key="1">
    <citation type="submission" date="2016-07" db="EMBL/GenBank/DDBJ databases">
        <title>Pervasive Adenine N6-methylation of Active Genes in Fungi.</title>
        <authorList>
            <consortium name="DOE Joint Genome Institute"/>
            <person name="Mondo S.J."/>
            <person name="Dannebaum R.O."/>
            <person name="Kuo R.C."/>
            <person name="Labutti K."/>
            <person name="Haridas S."/>
            <person name="Kuo A."/>
            <person name="Salamov A."/>
            <person name="Ahrendt S.R."/>
            <person name="Lipzen A."/>
            <person name="Sullivan W."/>
            <person name="Andreopoulos W.B."/>
            <person name="Clum A."/>
            <person name="Lindquist E."/>
            <person name="Daum C."/>
            <person name="Ramamoorthy G.K."/>
            <person name="Gryganskyi A."/>
            <person name="Culley D."/>
            <person name="Magnuson J.K."/>
            <person name="James T.Y."/>
            <person name="O'Malley M.A."/>
            <person name="Stajich J.E."/>
            <person name="Spatafora J.W."/>
            <person name="Visel A."/>
            <person name="Grigoriev I.V."/>
        </authorList>
    </citation>
    <scope>NUCLEOTIDE SEQUENCE [LARGE SCALE GENOMIC DNA]</scope>
    <source>
        <strain evidence="1 2">62-1032</strain>
    </source>
</reference>
<comment type="caution">
    <text evidence="1">The sequence shown here is derived from an EMBL/GenBank/DDBJ whole genome shotgun (WGS) entry which is preliminary data.</text>
</comment>
<dbReference type="OrthoDB" id="2522283at2759"/>
<evidence type="ECO:0000313" key="2">
    <source>
        <dbReference type="Proteomes" id="UP000193467"/>
    </source>
</evidence>
<dbReference type="EMBL" id="MCGR01000125">
    <property type="protein sequence ID" value="ORY44656.1"/>
    <property type="molecule type" value="Genomic_DNA"/>
</dbReference>
<name>A0A1Y2CCK2_9BASI</name>
<keyword evidence="2" id="KW-1185">Reference proteome</keyword>
<protein>
    <submittedName>
        <fullName evidence="1">Uncharacterized protein</fullName>
    </submittedName>
</protein>
<dbReference type="Proteomes" id="UP000193467">
    <property type="component" value="Unassembled WGS sequence"/>
</dbReference>
<organism evidence="1 2">
    <name type="scientific">Leucosporidium creatinivorum</name>
    <dbReference type="NCBI Taxonomy" id="106004"/>
    <lineage>
        <taxon>Eukaryota</taxon>
        <taxon>Fungi</taxon>
        <taxon>Dikarya</taxon>
        <taxon>Basidiomycota</taxon>
        <taxon>Pucciniomycotina</taxon>
        <taxon>Microbotryomycetes</taxon>
        <taxon>Leucosporidiales</taxon>
        <taxon>Leucosporidium</taxon>
    </lineage>
</organism>